<accession>A0A0D0J039</accession>
<name>A0A0D0J039_9BACT</name>
<comment type="caution">
    <text evidence="1">The sequence shown here is derived from an EMBL/GenBank/DDBJ whole genome shotgun (WGS) entry which is preliminary data.</text>
</comment>
<dbReference type="STRING" id="1602171.ST44_05580"/>
<dbReference type="EMBL" id="JXQK01000051">
    <property type="protein sequence ID" value="KIP62702.1"/>
    <property type="molecule type" value="Genomic_DNA"/>
</dbReference>
<dbReference type="AlphaFoldDB" id="A0A0D0J039"/>
<gene>
    <name evidence="1" type="ORF">ST44_05580</name>
</gene>
<reference evidence="1 2" key="1">
    <citation type="submission" date="2015-01" db="EMBL/GenBank/DDBJ databases">
        <title>Comparative genomics of non-oral Prevotella species.</title>
        <authorList>
            <person name="Accetto T."/>
            <person name="Nograsek B."/>
            <person name="Avgustin G."/>
        </authorList>
    </citation>
    <scope>NUCLEOTIDE SEQUENCE [LARGE SCALE GENOMIC DNA]</scope>
    <source>
        <strain evidence="1 2">P5-119</strain>
    </source>
</reference>
<dbReference type="Proteomes" id="UP000032046">
    <property type="component" value="Unassembled WGS sequence"/>
</dbReference>
<organism evidence="1 2">
    <name type="scientific">Prevotella pectinovora</name>
    <dbReference type="NCBI Taxonomy" id="1602169"/>
    <lineage>
        <taxon>Bacteria</taxon>
        <taxon>Pseudomonadati</taxon>
        <taxon>Bacteroidota</taxon>
        <taxon>Bacteroidia</taxon>
        <taxon>Bacteroidales</taxon>
        <taxon>Prevotellaceae</taxon>
        <taxon>Prevotella</taxon>
    </lineage>
</organism>
<protein>
    <submittedName>
        <fullName evidence="1">Uncharacterized protein</fullName>
    </submittedName>
</protein>
<sequence>MMGIDKTTDILKQAAESLLSPECSTGGRLRLHCDGKGLLSDNGIEEILKRFPPYFISVHPAVLPCQYKHTLKTISK</sequence>
<keyword evidence="2" id="KW-1185">Reference proteome</keyword>
<proteinExistence type="predicted"/>
<evidence type="ECO:0000313" key="2">
    <source>
        <dbReference type="Proteomes" id="UP000032046"/>
    </source>
</evidence>
<evidence type="ECO:0000313" key="1">
    <source>
        <dbReference type="EMBL" id="KIP62702.1"/>
    </source>
</evidence>